<gene>
    <name evidence="2" type="ORF">Stube_44530</name>
</gene>
<keyword evidence="1" id="KW-0812">Transmembrane</keyword>
<protein>
    <submittedName>
        <fullName evidence="2">Uncharacterized protein</fullName>
    </submittedName>
</protein>
<keyword evidence="1" id="KW-0472">Membrane</keyword>
<dbReference type="RefSeq" id="WP_159745847.1">
    <property type="nucleotide sequence ID" value="NZ_BLIR01000001.1"/>
</dbReference>
<reference evidence="2 3" key="1">
    <citation type="submission" date="2019-12" db="EMBL/GenBank/DDBJ databases">
        <title>Whole genome shotgun sequence of Streptomyces tubercidicus NBRC 13090.</title>
        <authorList>
            <person name="Ichikawa N."/>
            <person name="Kimura A."/>
            <person name="Kitahashi Y."/>
            <person name="Komaki H."/>
            <person name="Tamura T."/>
        </authorList>
    </citation>
    <scope>NUCLEOTIDE SEQUENCE [LARGE SCALE GENOMIC DNA]</scope>
    <source>
        <strain evidence="2 3">NBRC 13090</strain>
    </source>
</reference>
<name>A0A640UWQ0_9ACTN</name>
<evidence type="ECO:0000256" key="1">
    <source>
        <dbReference type="SAM" id="Phobius"/>
    </source>
</evidence>
<proteinExistence type="predicted"/>
<accession>A0A640UWQ0</accession>
<comment type="caution">
    <text evidence="2">The sequence shown here is derived from an EMBL/GenBank/DDBJ whole genome shotgun (WGS) entry which is preliminary data.</text>
</comment>
<organism evidence="2 3">
    <name type="scientific">Streptomyces tubercidicus</name>
    <dbReference type="NCBI Taxonomy" id="47759"/>
    <lineage>
        <taxon>Bacteria</taxon>
        <taxon>Bacillati</taxon>
        <taxon>Actinomycetota</taxon>
        <taxon>Actinomycetes</taxon>
        <taxon>Kitasatosporales</taxon>
        <taxon>Streptomycetaceae</taxon>
        <taxon>Streptomyces</taxon>
    </lineage>
</organism>
<keyword evidence="1" id="KW-1133">Transmembrane helix</keyword>
<keyword evidence="3" id="KW-1185">Reference proteome</keyword>
<feature type="transmembrane region" description="Helical" evidence="1">
    <location>
        <begin position="28"/>
        <end position="49"/>
    </location>
</feature>
<evidence type="ECO:0000313" key="2">
    <source>
        <dbReference type="EMBL" id="GFE39780.1"/>
    </source>
</evidence>
<sequence length="58" mass="6216">MPSDYGQLAKTGLFGTVTIGTMTFSTGWWLLGVSAFAVLAGFALIRFGFRARRGVGEQ</sequence>
<dbReference type="AlphaFoldDB" id="A0A640UWQ0"/>
<evidence type="ECO:0000313" key="3">
    <source>
        <dbReference type="Proteomes" id="UP000431826"/>
    </source>
</evidence>
<dbReference type="GeneID" id="96285543"/>
<dbReference type="EMBL" id="BLIR01000001">
    <property type="protein sequence ID" value="GFE39780.1"/>
    <property type="molecule type" value="Genomic_DNA"/>
</dbReference>
<dbReference type="Proteomes" id="UP000431826">
    <property type="component" value="Unassembled WGS sequence"/>
</dbReference>